<evidence type="ECO:0000313" key="3">
    <source>
        <dbReference type="EMBL" id="CAE0780814.1"/>
    </source>
</evidence>
<organism evidence="3">
    <name type="scientific">Chrysotila carterae</name>
    <name type="common">Marine alga</name>
    <name type="synonym">Syracosphaera carterae</name>
    <dbReference type="NCBI Taxonomy" id="13221"/>
    <lineage>
        <taxon>Eukaryota</taxon>
        <taxon>Haptista</taxon>
        <taxon>Haptophyta</taxon>
        <taxon>Prymnesiophyceae</taxon>
        <taxon>Isochrysidales</taxon>
        <taxon>Isochrysidaceae</taxon>
        <taxon>Chrysotila</taxon>
    </lineage>
</organism>
<proteinExistence type="predicted"/>
<dbReference type="EMBL" id="HBIZ01052268">
    <property type="protein sequence ID" value="CAE0780814.1"/>
    <property type="molecule type" value="Transcribed_RNA"/>
</dbReference>
<accession>A0A7S4BY38</accession>
<dbReference type="AlphaFoldDB" id="A0A7S4BY38"/>
<feature type="domain" description="tRNA synthetases class I (E and Q) anti-codon binding" evidence="2">
    <location>
        <begin position="29"/>
        <end position="80"/>
    </location>
</feature>
<dbReference type="InterPro" id="IPR049437">
    <property type="entry name" value="tRNA-synt_1c_C2"/>
</dbReference>
<dbReference type="InterPro" id="IPR011035">
    <property type="entry name" value="Ribosomal_bL25/Gln-tRNA_synth"/>
</dbReference>
<evidence type="ECO:0000256" key="1">
    <source>
        <dbReference type="ARBA" id="ARBA00022917"/>
    </source>
</evidence>
<sequence length="107" mass="12253">MRSSIRSCVYRLLMPSYFPASPKLRHQLEAEPDWVKLLNPESLIVHHGMVEPDLAAAAAPPHRHLRPTFQFQRTGYFAVDSDSTVEKPVFNRVVALKEDKEKKTLGR</sequence>
<protein>
    <recommendedName>
        <fullName evidence="2">tRNA synthetases class I (E and Q) anti-codon binding domain-containing protein</fullName>
    </recommendedName>
</protein>
<gene>
    <name evidence="3" type="ORF">PCAR00345_LOCUS33453</name>
</gene>
<dbReference type="SUPFAM" id="SSF50715">
    <property type="entry name" value="Ribosomal protein L25-like"/>
    <property type="match status" value="1"/>
</dbReference>
<dbReference type="Gene3D" id="2.40.240.10">
    <property type="entry name" value="Ribosomal Protein L25, Chain P"/>
    <property type="match status" value="1"/>
</dbReference>
<keyword evidence="1" id="KW-0648">Protein biosynthesis</keyword>
<dbReference type="Pfam" id="PF20974">
    <property type="entry name" value="tRNA-synt_1c_C2"/>
    <property type="match status" value="1"/>
</dbReference>
<dbReference type="GO" id="GO:0006412">
    <property type="term" value="P:translation"/>
    <property type="evidence" value="ECO:0007669"/>
    <property type="project" value="UniProtKB-KW"/>
</dbReference>
<evidence type="ECO:0000259" key="2">
    <source>
        <dbReference type="Pfam" id="PF20974"/>
    </source>
</evidence>
<name>A0A7S4BY38_CHRCT</name>
<reference evidence="3" key="1">
    <citation type="submission" date="2021-01" db="EMBL/GenBank/DDBJ databases">
        <authorList>
            <person name="Corre E."/>
            <person name="Pelletier E."/>
            <person name="Niang G."/>
            <person name="Scheremetjew M."/>
            <person name="Finn R."/>
            <person name="Kale V."/>
            <person name="Holt S."/>
            <person name="Cochrane G."/>
            <person name="Meng A."/>
            <person name="Brown T."/>
            <person name="Cohen L."/>
        </authorList>
    </citation>
    <scope>NUCLEOTIDE SEQUENCE</scope>
    <source>
        <strain evidence="3">CCMP645</strain>
    </source>
</reference>
<dbReference type="InterPro" id="IPR020056">
    <property type="entry name" value="Rbsml_bL25/Gln-tRNA_synth_N"/>
</dbReference>